<keyword evidence="2" id="KW-1185">Reference proteome</keyword>
<dbReference type="GO" id="GO:0016791">
    <property type="term" value="F:phosphatase activity"/>
    <property type="evidence" value="ECO:0007669"/>
    <property type="project" value="UniProtKB-ARBA"/>
</dbReference>
<gene>
    <name evidence="1" type="ORF">UCRPC4_g02849</name>
</gene>
<reference evidence="1 2" key="1">
    <citation type="submission" date="2015-05" db="EMBL/GenBank/DDBJ databases">
        <title>Distinctive expansion of gene families associated with plant cell wall degradation and secondary metabolism in the genomes of grapevine trunk pathogens.</title>
        <authorList>
            <person name="Lawrence D.P."/>
            <person name="Travadon R."/>
            <person name="Rolshausen P.E."/>
            <person name="Baumgartner K."/>
        </authorList>
    </citation>
    <scope>NUCLEOTIDE SEQUENCE [LARGE SCALE GENOMIC DNA]</scope>
    <source>
        <strain evidence="1">UCRPC4</strain>
    </source>
</reference>
<organism evidence="1 2">
    <name type="scientific">Phaeomoniella chlamydospora</name>
    <name type="common">Phaeoacremonium chlamydosporum</name>
    <dbReference type="NCBI Taxonomy" id="158046"/>
    <lineage>
        <taxon>Eukaryota</taxon>
        <taxon>Fungi</taxon>
        <taxon>Dikarya</taxon>
        <taxon>Ascomycota</taxon>
        <taxon>Pezizomycotina</taxon>
        <taxon>Eurotiomycetes</taxon>
        <taxon>Chaetothyriomycetidae</taxon>
        <taxon>Phaeomoniellales</taxon>
        <taxon>Phaeomoniellaceae</taxon>
        <taxon>Phaeomoniella</taxon>
    </lineage>
</organism>
<dbReference type="Pfam" id="PF00702">
    <property type="entry name" value="Hydrolase"/>
    <property type="match status" value="1"/>
</dbReference>
<sequence>MASEDIPKVVLFDIGGVCVLSPFQAILDYEKSLAIPPGYINFCISKSAPNGQWHKLERGEIPLDTSFFAGFTEDLNNPQMWQAFQARLQATSKASKHGNPEVTWSLAKSQPRIDGEDLFWKMMAASRSPDPNIYPALKHLKASKKFVVAALSNTVIFPQGHPYNTAGQEDVRNMFDLFVSSAHVGMRKPDSKIYEYTLQKLAELVGRRGEQLQAKDVVFLDDIGENLKAARNAGMRTIRVVLGKTDDAVRQLAAVTGMPLPDPGVGLGEVRSKL</sequence>
<dbReference type="InterPro" id="IPR006439">
    <property type="entry name" value="HAD-SF_hydro_IA"/>
</dbReference>
<evidence type="ECO:0000313" key="2">
    <source>
        <dbReference type="Proteomes" id="UP000053317"/>
    </source>
</evidence>
<dbReference type="PANTHER" id="PTHR47829">
    <property type="entry name" value="HYDROLASE, PUTATIVE (AFU_ORTHOLOGUE AFUA_1G12880)-RELATED"/>
    <property type="match status" value="1"/>
</dbReference>
<dbReference type="Gene3D" id="1.10.150.240">
    <property type="entry name" value="Putative phosphatase, domain 2"/>
    <property type="match status" value="1"/>
</dbReference>
<dbReference type="CDD" id="cd02603">
    <property type="entry name" value="HAD_sEH-N_like"/>
    <property type="match status" value="1"/>
</dbReference>
<protein>
    <submittedName>
        <fullName evidence="1">Putative epoxide</fullName>
    </submittedName>
</protein>
<dbReference type="InterPro" id="IPR052898">
    <property type="entry name" value="ACAD10-like"/>
</dbReference>
<dbReference type="SFLD" id="SFLDG01129">
    <property type="entry name" value="C1.5:_HAD__Beta-PGM__Phosphata"/>
    <property type="match status" value="1"/>
</dbReference>
<dbReference type="NCBIfam" id="TIGR01509">
    <property type="entry name" value="HAD-SF-IA-v3"/>
    <property type="match status" value="1"/>
</dbReference>
<comment type="caution">
    <text evidence="1">The sequence shown here is derived from an EMBL/GenBank/DDBJ whole genome shotgun (WGS) entry which is preliminary data.</text>
</comment>
<proteinExistence type="predicted"/>
<accession>A0A0G2EN93</accession>
<dbReference type="OrthoDB" id="1694274at2759"/>
<dbReference type="PANTHER" id="PTHR47829:SF1">
    <property type="entry name" value="HAD FAMILY PHOSPHATASE"/>
    <property type="match status" value="1"/>
</dbReference>
<dbReference type="SUPFAM" id="SSF56784">
    <property type="entry name" value="HAD-like"/>
    <property type="match status" value="1"/>
</dbReference>
<dbReference type="SFLD" id="SFLDS00003">
    <property type="entry name" value="Haloacid_Dehalogenase"/>
    <property type="match status" value="1"/>
</dbReference>
<dbReference type="EMBL" id="LCWF01000066">
    <property type="protein sequence ID" value="KKY23586.1"/>
    <property type="molecule type" value="Genomic_DNA"/>
</dbReference>
<reference evidence="1 2" key="2">
    <citation type="submission" date="2015-05" db="EMBL/GenBank/DDBJ databases">
        <authorList>
            <person name="Morales-Cruz A."/>
            <person name="Amrine K.C."/>
            <person name="Cantu D."/>
        </authorList>
    </citation>
    <scope>NUCLEOTIDE SEQUENCE [LARGE SCALE GENOMIC DNA]</scope>
    <source>
        <strain evidence="1">UCRPC4</strain>
    </source>
</reference>
<dbReference type="AlphaFoldDB" id="A0A0G2EN93"/>
<evidence type="ECO:0000313" key="1">
    <source>
        <dbReference type="EMBL" id="KKY23586.1"/>
    </source>
</evidence>
<dbReference type="InterPro" id="IPR036412">
    <property type="entry name" value="HAD-like_sf"/>
</dbReference>
<dbReference type="InterPro" id="IPR023214">
    <property type="entry name" value="HAD_sf"/>
</dbReference>
<dbReference type="InterPro" id="IPR023198">
    <property type="entry name" value="PGP-like_dom2"/>
</dbReference>
<dbReference type="Gene3D" id="3.40.50.1000">
    <property type="entry name" value="HAD superfamily/HAD-like"/>
    <property type="match status" value="1"/>
</dbReference>
<name>A0A0G2EN93_PHACM</name>
<dbReference type="Proteomes" id="UP000053317">
    <property type="component" value="Unassembled WGS sequence"/>
</dbReference>